<feature type="transmembrane region" description="Helical" evidence="7">
    <location>
        <begin position="314"/>
        <end position="333"/>
    </location>
</feature>
<feature type="transmembrane region" description="Helical" evidence="7">
    <location>
        <begin position="354"/>
        <end position="374"/>
    </location>
</feature>
<evidence type="ECO:0000313" key="10">
    <source>
        <dbReference type="Proteomes" id="UP000799757"/>
    </source>
</evidence>
<feature type="domain" description="Amino acid transporter transmembrane" evidence="8">
    <location>
        <begin position="52"/>
        <end position="445"/>
    </location>
</feature>
<organism evidence="9 10">
    <name type="scientific">Melanomma pulvis-pyrius CBS 109.77</name>
    <dbReference type="NCBI Taxonomy" id="1314802"/>
    <lineage>
        <taxon>Eukaryota</taxon>
        <taxon>Fungi</taxon>
        <taxon>Dikarya</taxon>
        <taxon>Ascomycota</taxon>
        <taxon>Pezizomycotina</taxon>
        <taxon>Dothideomycetes</taxon>
        <taxon>Pleosporomycetidae</taxon>
        <taxon>Pleosporales</taxon>
        <taxon>Melanommataceae</taxon>
        <taxon>Melanomma</taxon>
    </lineage>
</organism>
<evidence type="ECO:0000256" key="6">
    <source>
        <dbReference type="SAM" id="MobiDB-lite"/>
    </source>
</evidence>
<proteinExistence type="inferred from homology"/>
<name>A0A6A6XGF5_9PLEO</name>
<dbReference type="FunFam" id="1.20.1740.10:FF:000039">
    <property type="entry name" value="Neutral amino acid transporter (Eurofung)"/>
    <property type="match status" value="1"/>
</dbReference>
<dbReference type="PANTHER" id="PTHR22950">
    <property type="entry name" value="AMINO ACID TRANSPORTER"/>
    <property type="match status" value="1"/>
</dbReference>
<dbReference type="GO" id="GO:0016020">
    <property type="term" value="C:membrane"/>
    <property type="evidence" value="ECO:0007669"/>
    <property type="project" value="UniProtKB-SubCell"/>
</dbReference>
<feature type="transmembrane region" description="Helical" evidence="7">
    <location>
        <begin position="126"/>
        <end position="152"/>
    </location>
</feature>
<feature type="transmembrane region" description="Helical" evidence="7">
    <location>
        <begin position="380"/>
        <end position="406"/>
    </location>
</feature>
<protein>
    <submittedName>
        <fullName evidence="9">Putative amino acid transporter</fullName>
    </submittedName>
</protein>
<accession>A0A6A6XGF5</accession>
<feature type="transmembrane region" description="Helical" evidence="7">
    <location>
        <begin position="59"/>
        <end position="79"/>
    </location>
</feature>
<evidence type="ECO:0000313" key="9">
    <source>
        <dbReference type="EMBL" id="KAF2795123.1"/>
    </source>
</evidence>
<gene>
    <name evidence="9" type="ORF">K505DRAFT_302664</name>
</gene>
<reference evidence="9" key="1">
    <citation type="journal article" date="2020" name="Stud. Mycol.">
        <title>101 Dothideomycetes genomes: a test case for predicting lifestyles and emergence of pathogens.</title>
        <authorList>
            <person name="Haridas S."/>
            <person name="Albert R."/>
            <person name="Binder M."/>
            <person name="Bloem J."/>
            <person name="Labutti K."/>
            <person name="Salamov A."/>
            <person name="Andreopoulos B."/>
            <person name="Baker S."/>
            <person name="Barry K."/>
            <person name="Bills G."/>
            <person name="Bluhm B."/>
            <person name="Cannon C."/>
            <person name="Castanera R."/>
            <person name="Culley D."/>
            <person name="Daum C."/>
            <person name="Ezra D."/>
            <person name="Gonzalez J."/>
            <person name="Henrissat B."/>
            <person name="Kuo A."/>
            <person name="Liang C."/>
            <person name="Lipzen A."/>
            <person name="Lutzoni F."/>
            <person name="Magnuson J."/>
            <person name="Mondo S."/>
            <person name="Nolan M."/>
            <person name="Ohm R."/>
            <person name="Pangilinan J."/>
            <person name="Park H.-J."/>
            <person name="Ramirez L."/>
            <person name="Alfaro M."/>
            <person name="Sun H."/>
            <person name="Tritt A."/>
            <person name="Yoshinaga Y."/>
            <person name="Zwiers L.-H."/>
            <person name="Turgeon B."/>
            <person name="Goodwin S."/>
            <person name="Spatafora J."/>
            <person name="Crous P."/>
            <person name="Grigoriev I."/>
        </authorList>
    </citation>
    <scope>NUCLEOTIDE SEQUENCE</scope>
    <source>
        <strain evidence="9">CBS 109.77</strain>
    </source>
</reference>
<dbReference type="Proteomes" id="UP000799757">
    <property type="component" value="Unassembled WGS sequence"/>
</dbReference>
<feature type="transmembrane region" description="Helical" evidence="7">
    <location>
        <begin position="427"/>
        <end position="445"/>
    </location>
</feature>
<dbReference type="OrthoDB" id="3162524at2759"/>
<feature type="transmembrane region" description="Helical" evidence="7">
    <location>
        <begin position="164"/>
        <end position="182"/>
    </location>
</feature>
<keyword evidence="3 7" id="KW-0812">Transmembrane</keyword>
<evidence type="ECO:0000256" key="3">
    <source>
        <dbReference type="ARBA" id="ARBA00022692"/>
    </source>
</evidence>
<feature type="transmembrane region" description="Helical" evidence="7">
    <location>
        <begin position="85"/>
        <end position="105"/>
    </location>
</feature>
<feature type="transmembrane region" description="Helical" evidence="7">
    <location>
        <begin position="231"/>
        <end position="260"/>
    </location>
</feature>
<evidence type="ECO:0000259" key="8">
    <source>
        <dbReference type="Pfam" id="PF01490"/>
    </source>
</evidence>
<keyword evidence="4 7" id="KW-1133">Transmembrane helix</keyword>
<evidence type="ECO:0000256" key="5">
    <source>
        <dbReference type="ARBA" id="ARBA00023136"/>
    </source>
</evidence>
<dbReference type="InterPro" id="IPR013057">
    <property type="entry name" value="AA_transpt_TM"/>
</dbReference>
<comment type="subcellular location">
    <subcellularLocation>
        <location evidence="1">Membrane</location>
        <topology evidence="1">Multi-pass membrane protein</topology>
    </subcellularLocation>
</comment>
<feature type="transmembrane region" description="Helical" evidence="7">
    <location>
        <begin position="272"/>
        <end position="294"/>
    </location>
</feature>
<dbReference type="AlphaFoldDB" id="A0A6A6XGF5"/>
<comment type="similarity">
    <text evidence="2">Belongs to the amino acid/polyamine transporter 2 family.</text>
</comment>
<sequence length="471" mass="50425">MSDSKEKEIHAAPPRPSITAGEVEEAIYDPKGDDEFEVFKKTTDGVQFRLVGWPKASVIFLKVIFATGVLSIPTAMFGLGAVGGALSVIGWGALNTYFAIVQGNFRNSHAQCHSIADMAYVVGGPVVREICGGLFIVAYVLCSGSGIIGLATGLNALSDHAACTVWWAFLSAVVIIACASVRKFEKVGWLTWAGFISIYVAVFIVVIGVTTRDRPAAAPQTGDFDLGYRAIAYPTFIVGMTATCTIFVSSAGTSAFLPVISEMTNPRDYNRAVYVCMAIVQASYLTFALVVYKWCGKWVTNPSLGSAGPTMKKVAYGIGLIGLAVSGCLYLHVAAKYVFVRLLRNSPHLQKNSLIHWGTWLSCTIFLGAIAFILAEAIPIFSYLIALTGSICFAPLAICLPGWLWLHDHADWKNGSMVKKAVWAGHWVLIAIGIFTCVGGTYGVVESIRAAYRNGTIGGAFSCADNSHTHG</sequence>
<evidence type="ECO:0000256" key="1">
    <source>
        <dbReference type="ARBA" id="ARBA00004141"/>
    </source>
</evidence>
<keyword evidence="10" id="KW-1185">Reference proteome</keyword>
<feature type="region of interest" description="Disordered" evidence="6">
    <location>
        <begin position="1"/>
        <end position="22"/>
    </location>
</feature>
<dbReference type="EMBL" id="MU001868">
    <property type="protein sequence ID" value="KAF2795123.1"/>
    <property type="molecule type" value="Genomic_DNA"/>
</dbReference>
<dbReference type="GO" id="GO:0015179">
    <property type="term" value="F:L-amino acid transmembrane transporter activity"/>
    <property type="evidence" value="ECO:0007669"/>
    <property type="project" value="TreeGrafter"/>
</dbReference>
<feature type="transmembrane region" description="Helical" evidence="7">
    <location>
        <begin position="189"/>
        <end position="211"/>
    </location>
</feature>
<evidence type="ECO:0000256" key="4">
    <source>
        <dbReference type="ARBA" id="ARBA00022989"/>
    </source>
</evidence>
<feature type="compositionally biased region" description="Basic and acidic residues" evidence="6">
    <location>
        <begin position="1"/>
        <end position="10"/>
    </location>
</feature>
<dbReference type="Pfam" id="PF01490">
    <property type="entry name" value="Aa_trans"/>
    <property type="match status" value="1"/>
</dbReference>
<keyword evidence="5 7" id="KW-0472">Membrane</keyword>
<evidence type="ECO:0000256" key="7">
    <source>
        <dbReference type="SAM" id="Phobius"/>
    </source>
</evidence>
<dbReference type="PANTHER" id="PTHR22950:SF697">
    <property type="entry name" value="AMINO ACID TRANSPORTER (EUROFUNG)"/>
    <property type="match status" value="1"/>
</dbReference>
<evidence type="ECO:0000256" key="2">
    <source>
        <dbReference type="ARBA" id="ARBA00008066"/>
    </source>
</evidence>